<dbReference type="Proteomes" id="UP000276437">
    <property type="component" value="Chromosome"/>
</dbReference>
<name>A0A348AIX0_9FIRM</name>
<dbReference type="RefSeq" id="WP_126308090.1">
    <property type="nucleotide sequence ID" value="NZ_AP018449.1"/>
</dbReference>
<dbReference type="AlphaFoldDB" id="A0A348AIX0"/>
<evidence type="ECO:0000313" key="3">
    <source>
        <dbReference type="Proteomes" id="UP000276437"/>
    </source>
</evidence>
<reference evidence="2 3" key="1">
    <citation type="journal article" date="2018" name="Int. J. Syst. Evol. Microbiol.">
        <title>Methylomusa anaerophila gen. nov., sp. nov., an anaerobic methanol-utilizing bacterium isolated from a microbial fuel cell.</title>
        <authorList>
            <person name="Amano N."/>
            <person name="Yamamuro A."/>
            <person name="Miyahara M."/>
            <person name="Kouzuma A."/>
            <person name="Abe T."/>
            <person name="Watanabe K."/>
        </authorList>
    </citation>
    <scope>NUCLEOTIDE SEQUENCE [LARGE SCALE GENOMIC DNA]</scope>
    <source>
        <strain evidence="2 3">MMFC1</strain>
    </source>
</reference>
<evidence type="ECO:0000313" key="2">
    <source>
        <dbReference type="EMBL" id="BBB91018.1"/>
    </source>
</evidence>
<proteinExistence type="predicted"/>
<evidence type="ECO:0000259" key="1">
    <source>
        <dbReference type="Pfam" id="PF10543"/>
    </source>
</evidence>
<keyword evidence="3" id="KW-1185">Reference proteome</keyword>
<protein>
    <submittedName>
        <fullName evidence="2">ORF6N domain protein</fullName>
    </submittedName>
</protein>
<organism evidence="2 3">
    <name type="scientific">Methylomusa anaerophila</name>
    <dbReference type="NCBI Taxonomy" id="1930071"/>
    <lineage>
        <taxon>Bacteria</taxon>
        <taxon>Bacillati</taxon>
        <taxon>Bacillota</taxon>
        <taxon>Negativicutes</taxon>
        <taxon>Selenomonadales</taxon>
        <taxon>Sporomusaceae</taxon>
        <taxon>Methylomusa</taxon>
    </lineage>
</organism>
<accession>A0A348AIX0</accession>
<feature type="domain" description="KilA-N DNA-binding" evidence="1">
    <location>
        <begin position="27"/>
        <end position="108"/>
    </location>
</feature>
<dbReference type="EMBL" id="AP018449">
    <property type="protein sequence ID" value="BBB91018.1"/>
    <property type="molecule type" value="Genomic_DNA"/>
</dbReference>
<gene>
    <name evidence="2" type="ORF">MAMMFC1_01686</name>
</gene>
<sequence length="284" mass="31938">MSNLIIKGKTSLFGIGVPNIFGGFSEDQKAMLVKSIAGIHGKEVIHINAAINRNRNRFIDGEHILDMKQHPQIVIHLVDNNFLTKMEAAKAEHIYLLSQRGYVRLLKIMDDETAWEQWDVIEKDYFELKEQQQAQVIKLQPLTDAAADAFALADLMIARWGVKPNMAEMQCLAAAEKNTGLDLSDIKRLAPATEQESIGRLTATEIAKRLNIRYKTGKPDPKTINKLLITAGLMEKSDDKKQPYKLTDAGKDLGEIIPYTRNGHSGYEIRWNESVLKLLSKQSA</sequence>
<dbReference type="KEGG" id="mana:MAMMFC1_01686"/>
<dbReference type="OrthoDB" id="9812611at2"/>
<dbReference type="InterPro" id="IPR018873">
    <property type="entry name" value="KilA-N_DNA-bd_domain"/>
</dbReference>
<dbReference type="Pfam" id="PF10543">
    <property type="entry name" value="ORF6N"/>
    <property type="match status" value="1"/>
</dbReference>